<keyword evidence="2" id="KW-1185">Reference proteome</keyword>
<name>A0ABD6B3J6_9EURY</name>
<protein>
    <recommendedName>
        <fullName evidence="3">Small CPxCG-related zinc finger protein</fullName>
    </recommendedName>
</protein>
<dbReference type="Proteomes" id="UP001597187">
    <property type="component" value="Unassembled WGS sequence"/>
</dbReference>
<accession>A0ABD6B3J6</accession>
<dbReference type="RefSeq" id="WP_250875548.1">
    <property type="nucleotide sequence ID" value="NZ_JALXFV010000008.1"/>
</dbReference>
<sequence>MPLCSMCLNDAEVWPPRPDRETPNLDTDERCGRCGSTRADEREVFA</sequence>
<evidence type="ECO:0008006" key="3">
    <source>
        <dbReference type="Google" id="ProtNLM"/>
    </source>
</evidence>
<gene>
    <name evidence="1" type="ORF">ACFSBT_20360</name>
</gene>
<dbReference type="AlphaFoldDB" id="A0ABD6B3J6"/>
<comment type="caution">
    <text evidence="1">The sequence shown here is derived from an EMBL/GenBank/DDBJ whole genome shotgun (WGS) entry which is preliminary data.</text>
</comment>
<organism evidence="1 2">
    <name type="scientific">Halomarina rubra</name>
    <dbReference type="NCBI Taxonomy" id="2071873"/>
    <lineage>
        <taxon>Archaea</taxon>
        <taxon>Methanobacteriati</taxon>
        <taxon>Methanobacteriota</taxon>
        <taxon>Stenosarchaea group</taxon>
        <taxon>Halobacteria</taxon>
        <taxon>Halobacteriales</taxon>
        <taxon>Natronomonadaceae</taxon>
        <taxon>Halomarina</taxon>
    </lineage>
</organism>
<proteinExistence type="predicted"/>
<evidence type="ECO:0000313" key="2">
    <source>
        <dbReference type="Proteomes" id="UP001597187"/>
    </source>
</evidence>
<dbReference type="EMBL" id="JBHUDC010000008">
    <property type="protein sequence ID" value="MFD1515639.1"/>
    <property type="molecule type" value="Genomic_DNA"/>
</dbReference>
<reference evidence="1 2" key="1">
    <citation type="journal article" date="2019" name="Int. J. Syst. Evol. Microbiol.">
        <title>The Global Catalogue of Microorganisms (GCM) 10K type strain sequencing project: providing services to taxonomists for standard genome sequencing and annotation.</title>
        <authorList>
            <consortium name="The Broad Institute Genomics Platform"/>
            <consortium name="The Broad Institute Genome Sequencing Center for Infectious Disease"/>
            <person name="Wu L."/>
            <person name="Ma J."/>
        </authorList>
    </citation>
    <scope>NUCLEOTIDE SEQUENCE [LARGE SCALE GENOMIC DNA]</scope>
    <source>
        <strain evidence="1 2">CGMCC 1.12563</strain>
    </source>
</reference>
<evidence type="ECO:0000313" key="1">
    <source>
        <dbReference type="EMBL" id="MFD1515639.1"/>
    </source>
</evidence>